<accession>A0A846RN89</accession>
<dbReference type="Pfam" id="PF12905">
    <property type="entry name" value="Glyco_hydro_101"/>
    <property type="match status" value="1"/>
</dbReference>
<sequence>MSSSSQRLRRAGSLSVIGVVAASALTPLAALPAVAQEAGNTQIITSQELAVTVSSEFPQVVSYEHLATDAVLGGNADTLEAVTINGEAQPADVVVQEDGDAAVNYTLTFPGIEGAELDARISVEQSVVTFEVTGITDGTDTQIRTIQIPGHELVSVSSAQSGAQVSTANISVDRGVSGDTFTPITDATPIDAQPKGSAFAIANTSELAAALESNSLYDTSSGPGFRDQGRFWRQAEQDGENVRMGISSGQWLYRANESTETEELPWTRIAITPDANDDGAVDWQDGAIALRNNIAVMPYKGEQVPDKVVHRIPFNFASQATHPFLRTLDDTKRIALATDGLGQSALLKGFGSEGHDSANTDFADNYNTRAGGLEDLNKLLEEGEKWNASFGIHINQTEAYPESLFFDTEMIDPNAKGWNWLDQSYYIDQRQDILSGYLAERIGKFRDQTHENLDWVYVDVFYQFGWLADRMQDELIKNGFRVSSEWSDKLFRNNTWAHWATDENYGGSTNKGVNSNIIRFVQNSHKDTWNPHPLLGNANIVEWEGWTGENNYEAFYENIWVKNLPAKFLQQEEILKWEQNRIDLTGDLSVTGTSAEDRVITVGGAEVLRGDTYLLPWASDGDESKQQKLYHYNPAGGTTTWQLPDTFRQSGAYKLFKLTDNGRVEVAAPKVTKGEVTIEAEAGQPYVLVHDKRPVLPRNAEFGEGTPVQDPGFNAANLDAWSPQGSVEIERNDLGHRYAVLGAGASSISQKLGKLDAGTYSVSAWVEIEPGQEREATLSVDGGVEPATNTVTSSGAENFIAADEKHGTHFQRMRVLIDVPERGAAPKLTIQAADGEAPVRVDDIRVNKTERVPTEGVLSEDFENVDQGWGPFVKGNAGGSNDPRTHLSELNAPYTQKGWNGKAVDDVIEGKWSLKAHEENRGPGGGPGLVYRTSNYTVPMTPGHEYRVSFDYQNALADQYNWVGGYDGTNGVVQTQSQALPQALETTRFEQTIIAGGCGEAWVGLERSGGSAGADFILDNLLVEDLGPAESIPACAQLSVDMVPDVVTQNAENEFTTTFTSDEPAVINDVAVNLDLPEGWTAEAETPNTAATLAPGASLTTKWQVTAPASADGNYTIGSDATYTTTSEPVGERTARGEVSVYTLPQPPSSTVFASDHQWVSASNGWGPVERDLSNGPQGEGDGTPLTLNGTVYEKGLGAHAASDIEYFVGGQCTRFTADVGVDDAQPTRGTIQFEVWADGRRLAQTPVMRPDSQTVELDVDLTGARYVNLIVTTAGDGNGNDHGDWADAQFHCGDEPIDPNEPEVPTGDAFASDLDFLSESNGWGPIERDQSNGEQGRNDGSPLTVRGEVFEKGLGMHADAAAKFFLGGNCSTFTANVGIDDSRIPKENGSVIFKVLGDGEVLAETEVLTWESPIEALNVDVTDVQEVTLVADRNADDAGDDHADWGNAQFSCA</sequence>
<dbReference type="InterPro" id="IPR013222">
    <property type="entry name" value="Glyco_hyd_98_carb-bd"/>
</dbReference>
<keyword evidence="2" id="KW-0732">Signal</keyword>
<dbReference type="InterPro" id="IPR035364">
    <property type="entry name" value="Beta_sandwich_GH101"/>
</dbReference>
<dbReference type="EMBL" id="JAATJL010000001">
    <property type="protein sequence ID" value="NJC21607.1"/>
    <property type="molecule type" value="Genomic_DNA"/>
</dbReference>
<dbReference type="EC" id="3.2.1.97" evidence="4"/>
<dbReference type="Pfam" id="PF08305">
    <property type="entry name" value="NPCBM"/>
    <property type="match status" value="2"/>
</dbReference>
<dbReference type="InterPro" id="IPR018905">
    <property type="entry name" value="A-galactase_NEW3"/>
</dbReference>
<dbReference type="Pfam" id="PF18080">
    <property type="entry name" value="Gal_mutarotas_3"/>
    <property type="match status" value="1"/>
</dbReference>
<dbReference type="Pfam" id="PF17974">
    <property type="entry name" value="GalBD_like"/>
    <property type="match status" value="1"/>
</dbReference>
<keyword evidence="4" id="KW-0326">Glycosidase</keyword>
<evidence type="ECO:0000313" key="5">
    <source>
        <dbReference type="Proteomes" id="UP000547458"/>
    </source>
</evidence>
<gene>
    <name evidence="4" type="ORF">BJ994_000683</name>
</gene>
<feature type="domain" description="Glycosyl hydrolase family 98 putative carbohydrate-binding module" evidence="3">
    <location>
        <begin position="1306"/>
        <end position="1453"/>
    </location>
</feature>
<dbReference type="InterPro" id="IPR008979">
    <property type="entry name" value="Galactose-bd-like_sf"/>
</dbReference>
<dbReference type="Proteomes" id="UP000547458">
    <property type="component" value="Unassembled WGS sequence"/>
</dbReference>
<dbReference type="InterPro" id="IPR025706">
    <property type="entry name" value="Endoa_GalNAc"/>
</dbReference>
<dbReference type="Gene3D" id="3.20.20.80">
    <property type="entry name" value="Glycosidases"/>
    <property type="match status" value="1"/>
</dbReference>
<keyword evidence="4" id="KW-0378">Hydrolase</keyword>
<comment type="caution">
    <text evidence="4">The sequence shown here is derived from an EMBL/GenBank/DDBJ whole genome shotgun (WGS) entry which is preliminary data.</text>
</comment>
<feature type="signal peptide" evidence="2">
    <location>
        <begin position="1"/>
        <end position="35"/>
    </location>
</feature>
<dbReference type="InterPro" id="IPR038637">
    <property type="entry name" value="NPCBM_sf"/>
</dbReference>
<dbReference type="RefSeq" id="WP_167991496.1">
    <property type="nucleotide sequence ID" value="NZ_JAATJL010000001.1"/>
</dbReference>
<keyword evidence="5" id="KW-1185">Reference proteome</keyword>
<dbReference type="SMART" id="SM00776">
    <property type="entry name" value="NPCBM"/>
    <property type="match status" value="2"/>
</dbReference>
<dbReference type="SUPFAM" id="SSF49785">
    <property type="entry name" value="Galactose-binding domain-like"/>
    <property type="match status" value="2"/>
</dbReference>
<dbReference type="GO" id="GO:0033926">
    <property type="term" value="F:endo-alpha-N-acetylgalactosaminidase activity"/>
    <property type="evidence" value="ECO:0007669"/>
    <property type="project" value="UniProtKB-EC"/>
</dbReference>
<proteinExistence type="predicted"/>
<dbReference type="Gene3D" id="2.70.98.10">
    <property type="match status" value="1"/>
</dbReference>
<dbReference type="GO" id="GO:0030246">
    <property type="term" value="F:carbohydrate binding"/>
    <property type="evidence" value="ECO:0007669"/>
    <property type="project" value="InterPro"/>
</dbReference>
<dbReference type="Pfam" id="PF10633">
    <property type="entry name" value="NPCBM_assoc"/>
    <property type="match status" value="1"/>
</dbReference>
<protein>
    <submittedName>
        <fullName evidence="4">Endo-alpha-N-acetylgalactosaminidase</fullName>
        <ecNumber evidence="4">3.2.1.97</ecNumber>
    </submittedName>
</protein>
<evidence type="ECO:0000313" key="4">
    <source>
        <dbReference type="EMBL" id="NJC21607.1"/>
    </source>
</evidence>
<evidence type="ECO:0000256" key="1">
    <source>
        <dbReference type="SAM" id="MobiDB-lite"/>
    </source>
</evidence>
<dbReference type="Gene3D" id="2.60.120.260">
    <property type="entry name" value="Galactose-binding domain-like"/>
    <property type="match status" value="2"/>
</dbReference>
<reference evidence="4 5" key="1">
    <citation type="submission" date="2020-03" db="EMBL/GenBank/DDBJ databases">
        <title>Sequencing the genomes of 1000 actinobacteria strains.</title>
        <authorList>
            <person name="Klenk H.-P."/>
        </authorList>
    </citation>
    <scope>NUCLEOTIDE SEQUENCE [LARGE SCALE GENOMIC DNA]</scope>
    <source>
        <strain evidence="4 5">DSM 16403</strain>
    </source>
</reference>
<evidence type="ECO:0000259" key="3">
    <source>
        <dbReference type="SMART" id="SM00776"/>
    </source>
</evidence>
<dbReference type="InterPro" id="IPR049314">
    <property type="entry name" value="GH101_dom-5"/>
</dbReference>
<feature type="chain" id="PRO_5032992041" evidence="2">
    <location>
        <begin position="36"/>
        <end position="1454"/>
    </location>
</feature>
<feature type="domain" description="Glycosyl hydrolase family 98 putative carbohydrate-binding module" evidence="3">
    <location>
        <begin position="1148"/>
        <end position="1293"/>
    </location>
</feature>
<organism evidence="4 5">
    <name type="scientific">Arthrobacter pigmenti</name>
    <dbReference type="NCBI Taxonomy" id="271432"/>
    <lineage>
        <taxon>Bacteria</taxon>
        <taxon>Bacillati</taxon>
        <taxon>Actinomycetota</taxon>
        <taxon>Actinomycetes</taxon>
        <taxon>Micrococcales</taxon>
        <taxon>Micrococcaceae</taxon>
        <taxon>Arthrobacter</taxon>
    </lineage>
</organism>
<feature type="region of interest" description="Disordered" evidence="1">
    <location>
        <begin position="1322"/>
        <end position="1345"/>
    </location>
</feature>
<dbReference type="Gene3D" id="2.60.120.1060">
    <property type="entry name" value="NPCBM/NEW2 domain"/>
    <property type="match status" value="2"/>
</dbReference>
<dbReference type="InterPro" id="IPR014718">
    <property type="entry name" value="GH-type_carb-bd"/>
</dbReference>
<dbReference type="InterPro" id="IPR040633">
    <property type="entry name" value="Gal_mutarotas_3"/>
</dbReference>
<name>A0A846RN89_9MICC</name>
<dbReference type="InterPro" id="IPR040502">
    <property type="entry name" value="GH101_dom-6"/>
</dbReference>
<dbReference type="CDD" id="cd14244">
    <property type="entry name" value="GH_101_like"/>
    <property type="match status" value="1"/>
</dbReference>
<dbReference type="Pfam" id="PF21466">
    <property type="entry name" value="GH101_dom-5"/>
    <property type="match status" value="1"/>
</dbReference>
<evidence type="ECO:0000256" key="2">
    <source>
        <dbReference type="SAM" id="SignalP"/>
    </source>
</evidence>
<dbReference type="Pfam" id="PF17451">
    <property type="entry name" value="Glyco_hyd_101C"/>
    <property type="match status" value="1"/>
</dbReference>